<dbReference type="Proteomes" id="UP000001564">
    <property type="component" value="Plasmid pCM1"/>
</dbReference>
<name>A5CLJ5_CLAM3</name>
<keyword evidence="2" id="KW-0472">Membrane</keyword>
<geneLocation type="plasmid" evidence="3 4">
    <name>pCM1</name>
</geneLocation>
<feature type="compositionally biased region" description="Polar residues" evidence="1">
    <location>
        <begin position="449"/>
        <end position="459"/>
    </location>
</feature>
<protein>
    <submittedName>
        <fullName evidence="3">Membrane protein</fullName>
    </submittedName>
</protein>
<evidence type="ECO:0000256" key="2">
    <source>
        <dbReference type="SAM" id="Phobius"/>
    </source>
</evidence>
<feature type="transmembrane region" description="Helical" evidence="2">
    <location>
        <begin position="233"/>
        <end position="250"/>
    </location>
</feature>
<feature type="transmembrane region" description="Helical" evidence="2">
    <location>
        <begin position="262"/>
        <end position="287"/>
    </location>
</feature>
<proteinExistence type="predicted"/>
<evidence type="ECO:0000313" key="4">
    <source>
        <dbReference type="Proteomes" id="UP000001564"/>
    </source>
</evidence>
<feature type="region of interest" description="Disordered" evidence="1">
    <location>
        <begin position="427"/>
        <end position="475"/>
    </location>
</feature>
<keyword evidence="4" id="KW-1185">Reference proteome</keyword>
<keyword evidence="3" id="KW-0614">Plasmid</keyword>
<evidence type="ECO:0000256" key="1">
    <source>
        <dbReference type="SAM" id="MobiDB-lite"/>
    </source>
</evidence>
<feature type="compositionally biased region" description="Basic and acidic residues" evidence="1">
    <location>
        <begin position="351"/>
        <end position="367"/>
    </location>
</feature>
<feature type="compositionally biased region" description="Low complexity" evidence="1">
    <location>
        <begin position="437"/>
        <end position="448"/>
    </location>
</feature>
<keyword evidence="2" id="KW-1133">Transmembrane helix</keyword>
<feature type="transmembrane region" description="Helical" evidence="2">
    <location>
        <begin position="146"/>
        <end position="166"/>
    </location>
</feature>
<dbReference type="AlphaFoldDB" id="A5CLJ5"/>
<organism evidence="3 4">
    <name type="scientific">Clavibacter michiganensis subsp. michiganensis (strain NCPPB 382)</name>
    <dbReference type="NCBI Taxonomy" id="443906"/>
    <lineage>
        <taxon>Bacteria</taxon>
        <taxon>Bacillati</taxon>
        <taxon>Actinomycetota</taxon>
        <taxon>Actinomycetes</taxon>
        <taxon>Micrococcales</taxon>
        <taxon>Microbacteriaceae</taxon>
        <taxon>Clavibacter</taxon>
    </lineage>
</organism>
<dbReference type="eggNOG" id="ENOG502ZDKQ">
    <property type="taxonomic scope" value="Bacteria"/>
</dbReference>
<sequence length="475" mass="48878">MSIIISAAAAEGADLSDLAQQCRDNPFMCGAAAVGDAASQAVGGVVNGVKGAADTAHTVISVGSDPLGYFYQKAQESASSLADTVLSAAAKTTLPDLTADWFIGVYKASLAISITFAVVLLMVQIYRTAVGRQGVSDMFDAVGKNFIIFLVGASLGPSIGVILVQLTAALESSIIEWGTAKLAGQAMAEVIKGVTTSAVPSSIAGNVVIALCLMMAQVVGLFMVLLMQIIQYLMLYFMGALLPLGLMWLIDKNRRTFAMKIVGVWFATLIGHPLLIFLFMIVSMFVVSTISSNWFGVEAIQATVNLAAATLATLMVAFVPFMLYKFAPILPQGGLPASNARMPSPGNNNRTMDDVRRRMQERQREPRSGPGNGASLAQSAGVPSTGAPKTGVHLASAASPAAKASQAGDAAKKAAATSAAKKGAAAVATAGTGGAAGAVVAGAKAAKSVQNAAKRTATTAADHVSKHIDDHDEER</sequence>
<evidence type="ECO:0000313" key="3">
    <source>
        <dbReference type="EMBL" id="CAM98465.1"/>
    </source>
</evidence>
<dbReference type="RefSeq" id="WP_011931136.1">
    <property type="nucleotide sequence ID" value="NC_009478.1"/>
</dbReference>
<dbReference type="HOGENOM" id="CLU_574524_0_0_11"/>
<feature type="transmembrane region" description="Helical" evidence="2">
    <location>
        <begin position="207"/>
        <end position="227"/>
    </location>
</feature>
<accession>A5CLJ5</accession>
<dbReference type="KEGG" id="cmi:pCM1_0012"/>
<feature type="compositionally biased region" description="Basic and acidic residues" evidence="1">
    <location>
        <begin position="463"/>
        <end position="475"/>
    </location>
</feature>
<feature type="region of interest" description="Disordered" evidence="1">
    <location>
        <begin position="337"/>
        <end position="394"/>
    </location>
</feature>
<feature type="transmembrane region" description="Helical" evidence="2">
    <location>
        <begin position="101"/>
        <end position="126"/>
    </location>
</feature>
<reference evidence="3 4" key="1">
    <citation type="journal article" date="2008" name="J. Bacteriol.">
        <title>The genome sequence of the tomato-pathogenic actinomycete Clavibacter michiganensis subsp. michiganensis NCPPB382 reveals a large island involved in pathogenicity.</title>
        <authorList>
            <person name="Gartemann K.H."/>
            <person name="Abt B."/>
            <person name="Bekel T."/>
            <person name="Burger A."/>
            <person name="Engemann J."/>
            <person name="Flugel M."/>
            <person name="Gaigalat L."/>
            <person name="Goesmann A."/>
            <person name="Grafen I."/>
            <person name="Kalinowski J."/>
            <person name="Kaup O."/>
            <person name="Kirchner O."/>
            <person name="Krause L."/>
            <person name="Linke B."/>
            <person name="McHardy A."/>
            <person name="Meyer F."/>
            <person name="Pohle S."/>
            <person name="Ruckert C."/>
            <person name="Schneiker S."/>
            <person name="Zellermann E.M."/>
            <person name="Puhler A."/>
            <person name="Eichenlaub R."/>
            <person name="Kaiser O."/>
            <person name="Bartels D."/>
        </authorList>
    </citation>
    <scope>NUCLEOTIDE SEQUENCE [LARGE SCALE GENOMIC DNA]</scope>
    <source>
        <strain evidence="3 4">NCPPB 382</strain>
    </source>
</reference>
<dbReference type="EMBL" id="AM711865">
    <property type="protein sequence ID" value="CAM98465.1"/>
    <property type="molecule type" value="Genomic_DNA"/>
</dbReference>
<keyword evidence="2" id="KW-0812">Transmembrane</keyword>
<feature type="transmembrane region" description="Helical" evidence="2">
    <location>
        <begin position="299"/>
        <end position="324"/>
    </location>
</feature>
<gene>
    <name evidence="3" type="ordered locus">pCM1_0012</name>
</gene>